<proteinExistence type="predicted"/>
<sequence length="50" mass="5589">MDRHGIEGYKVLDRDVCPVGNGTHVLVLKRWIGADVEVVRVSEPDADSRE</sequence>
<gene>
    <name evidence="1" type="ORF">GCM10009020_13700</name>
</gene>
<dbReference type="Proteomes" id="UP001500420">
    <property type="component" value="Unassembled WGS sequence"/>
</dbReference>
<organism evidence="1 2">
    <name type="scientific">Natronoarchaeum mannanilyticum</name>
    <dbReference type="NCBI Taxonomy" id="926360"/>
    <lineage>
        <taxon>Archaea</taxon>
        <taxon>Methanobacteriati</taxon>
        <taxon>Methanobacteriota</taxon>
        <taxon>Stenosarchaea group</taxon>
        <taxon>Halobacteria</taxon>
        <taxon>Halobacteriales</taxon>
        <taxon>Natronoarchaeaceae</taxon>
    </lineage>
</organism>
<keyword evidence="2" id="KW-1185">Reference proteome</keyword>
<dbReference type="NCBIfam" id="NF033496">
    <property type="entry name" value="DUF2080_fam_acc"/>
    <property type="match status" value="1"/>
</dbReference>
<comment type="caution">
    <text evidence="1">The sequence shown here is derived from an EMBL/GenBank/DDBJ whole genome shotgun (WGS) entry which is preliminary data.</text>
</comment>
<name>A0AAV3T799_9EURY</name>
<accession>A0AAV3T799</accession>
<dbReference type="RefSeq" id="WP_343773187.1">
    <property type="nucleotide sequence ID" value="NZ_BAAADV010000001.1"/>
</dbReference>
<dbReference type="EMBL" id="BAAADV010000001">
    <property type="protein sequence ID" value="GAA0669058.1"/>
    <property type="molecule type" value="Genomic_DNA"/>
</dbReference>
<reference evidence="1 2" key="1">
    <citation type="journal article" date="2019" name="Int. J. Syst. Evol. Microbiol.">
        <title>The Global Catalogue of Microorganisms (GCM) 10K type strain sequencing project: providing services to taxonomists for standard genome sequencing and annotation.</title>
        <authorList>
            <consortium name="The Broad Institute Genomics Platform"/>
            <consortium name="The Broad Institute Genome Sequencing Center for Infectious Disease"/>
            <person name="Wu L."/>
            <person name="Ma J."/>
        </authorList>
    </citation>
    <scope>NUCLEOTIDE SEQUENCE [LARGE SCALE GENOMIC DNA]</scope>
    <source>
        <strain evidence="1 2">JCM 16328</strain>
    </source>
</reference>
<dbReference type="AlphaFoldDB" id="A0AAV3T799"/>
<evidence type="ECO:0000313" key="1">
    <source>
        <dbReference type="EMBL" id="GAA0669058.1"/>
    </source>
</evidence>
<evidence type="ECO:0000313" key="2">
    <source>
        <dbReference type="Proteomes" id="UP001500420"/>
    </source>
</evidence>
<protein>
    <submittedName>
        <fullName evidence="1">Uncharacterized protein</fullName>
    </submittedName>
</protein>